<dbReference type="EMBL" id="RBWV01000012">
    <property type="protein sequence ID" value="RKS73731.1"/>
    <property type="molecule type" value="Genomic_DNA"/>
</dbReference>
<evidence type="ECO:0000313" key="3">
    <source>
        <dbReference type="Proteomes" id="UP000281955"/>
    </source>
</evidence>
<accession>A0A420XNE6</accession>
<sequence>MIDLSRATTELVFGGSRHDPPPNSSRELLADGLVHADFDDPDWVYLVQVTQVPRVRLSVPESVVGHVEGADVYLVTASVANHLTLELIGREPAGEPILSEYVAASATWHETFSRDDPVDPPRWPAERLTEVSMTVTDDRGTAYRLGSAQAGGEDAPWRYIARFRPPTPPDARTLHLHFESPDGSSCTVDLPASTSEPGARR</sequence>
<feature type="compositionally biased region" description="Polar residues" evidence="1">
    <location>
        <begin position="182"/>
        <end position="201"/>
    </location>
</feature>
<proteinExistence type="predicted"/>
<dbReference type="InParanoid" id="A0A420XNE6"/>
<dbReference type="OrthoDB" id="5195537at2"/>
<reference evidence="2 3" key="1">
    <citation type="submission" date="2018-10" db="EMBL/GenBank/DDBJ databases">
        <title>Genomic Encyclopedia of Archaeal and Bacterial Type Strains, Phase II (KMG-II): from individual species to whole genera.</title>
        <authorList>
            <person name="Goeker M."/>
        </authorList>
    </citation>
    <scope>NUCLEOTIDE SEQUENCE [LARGE SCALE GENOMIC DNA]</scope>
    <source>
        <strain evidence="2 3">RP-AC37</strain>
    </source>
</reference>
<name>A0A420XNE6_9ACTN</name>
<evidence type="ECO:0000256" key="1">
    <source>
        <dbReference type="SAM" id="MobiDB-lite"/>
    </source>
</evidence>
<organism evidence="2 3">
    <name type="scientific">Motilibacter peucedani</name>
    <dbReference type="NCBI Taxonomy" id="598650"/>
    <lineage>
        <taxon>Bacteria</taxon>
        <taxon>Bacillati</taxon>
        <taxon>Actinomycetota</taxon>
        <taxon>Actinomycetes</taxon>
        <taxon>Motilibacterales</taxon>
        <taxon>Motilibacteraceae</taxon>
        <taxon>Motilibacter</taxon>
    </lineage>
</organism>
<feature type="region of interest" description="Disordered" evidence="1">
    <location>
        <begin position="178"/>
        <end position="201"/>
    </location>
</feature>
<keyword evidence="3" id="KW-1185">Reference proteome</keyword>
<comment type="caution">
    <text evidence="2">The sequence shown here is derived from an EMBL/GenBank/DDBJ whole genome shotgun (WGS) entry which is preliminary data.</text>
</comment>
<feature type="region of interest" description="Disordered" evidence="1">
    <location>
        <begin position="1"/>
        <end position="24"/>
    </location>
</feature>
<gene>
    <name evidence="2" type="ORF">CLV35_2219</name>
</gene>
<evidence type="ECO:0000313" key="2">
    <source>
        <dbReference type="EMBL" id="RKS73731.1"/>
    </source>
</evidence>
<dbReference type="Proteomes" id="UP000281955">
    <property type="component" value="Unassembled WGS sequence"/>
</dbReference>
<dbReference type="RefSeq" id="WP_121193552.1">
    <property type="nucleotide sequence ID" value="NZ_RBWV01000012.1"/>
</dbReference>
<dbReference type="AlphaFoldDB" id="A0A420XNE6"/>
<protein>
    <submittedName>
        <fullName evidence="2">Uncharacterized protein</fullName>
    </submittedName>
</protein>